<name>A0ABC9AMY9_9POAL</name>
<dbReference type="PROSITE" id="PS50850">
    <property type="entry name" value="MFS"/>
    <property type="match status" value="1"/>
</dbReference>
<evidence type="ECO:0000256" key="5">
    <source>
        <dbReference type="ARBA" id="ARBA00022692"/>
    </source>
</evidence>
<protein>
    <recommendedName>
        <fullName evidence="11">Major facilitator superfamily (MFS) profile domain-containing protein</fullName>
    </recommendedName>
</protein>
<feature type="domain" description="Major facilitator superfamily (MFS) profile" evidence="11">
    <location>
        <begin position="41"/>
        <end position="475"/>
    </location>
</feature>
<dbReference type="InterPro" id="IPR003663">
    <property type="entry name" value="Sugar/inositol_transpt"/>
</dbReference>
<evidence type="ECO:0000259" key="11">
    <source>
        <dbReference type="PROSITE" id="PS50850"/>
    </source>
</evidence>
<evidence type="ECO:0000256" key="10">
    <source>
        <dbReference type="SAM" id="Phobius"/>
    </source>
</evidence>
<reference evidence="12" key="1">
    <citation type="submission" date="2024-10" db="EMBL/GenBank/DDBJ databases">
        <authorList>
            <person name="Ryan C."/>
        </authorList>
    </citation>
    <scope>NUCLEOTIDE SEQUENCE [LARGE SCALE GENOMIC DNA]</scope>
</reference>
<evidence type="ECO:0000256" key="1">
    <source>
        <dbReference type="ARBA" id="ARBA00004141"/>
    </source>
</evidence>
<gene>
    <name evidence="12" type="ORF">URODEC1_LOCUS55180</name>
</gene>
<keyword evidence="8 10" id="KW-0472">Membrane</keyword>
<feature type="transmembrane region" description="Helical" evidence="10">
    <location>
        <begin position="324"/>
        <end position="346"/>
    </location>
</feature>
<keyword evidence="7 10" id="KW-1133">Transmembrane helix</keyword>
<dbReference type="AlphaFoldDB" id="A0ABC9AMY9"/>
<dbReference type="SUPFAM" id="SSF103473">
    <property type="entry name" value="MFS general substrate transporter"/>
    <property type="match status" value="1"/>
</dbReference>
<evidence type="ECO:0000256" key="7">
    <source>
        <dbReference type="ARBA" id="ARBA00022989"/>
    </source>
</evidence>
<feature type="transmembrane region" description="Helical" evidence="10">
    <location>
        <begin position="194"/>
        <end position="218"/>
    </location>
</feature>
<evidence type="ECO:0000256" key="8">
    <source>
        <dbReference type="ARBA" id="ARBA00023136"/>
    </source>
</evidence>
<keyword evidence="6" id="KW-0769">Symport</keyword>
<keyword evidence="5 10" id="KW-0812">Transmembrane</keyword>
<dbReference type="Gene3D" id="1.20.1250.20">
    <property type="entry name" value="MFS general substrate transporter like domains"/>
    <property type="match status" value="1"/>
</dbReference>
<comment type="subcellular location">
    <subcellularLocation>
        <location evidence="1">Membrane</location>
        <topology evidence="1">Multi-pass membrane protein</topology>
    </subcellularLocation>
</comment>
<feature type="transmembrane region" description="Helical" evidence="10">
    <location>
        <begin position="381"/>
        <end position="402"/>
    </location>
</feature>
<evidence type="ECO:0000256" key="9">
    <source>
        <dbReference type="RuleBase" id="RU003346"/>
    </source>
</evidence>
<dbReference type="GO" id="GO:0015293">
    <property type="term" value="F:symporter activity"/>
    <property type="evidence" value="ECO:0007669"/>
    <property type="project" value="UniProtKB-KW"/>
</dbReference>
<feature type="transmembrane region" description="Helical" evidence="10">
    <location>
        <begin position="106"/>
        <end position="126"/>
    </location>
</feature>
<evidence type="ECO:0000313" key="13">
    <source>
        <dbReference type="Proteomes" id="UP001497457"/>
    </source>
</evidence>
<dbReference type="GO" id="GO:0016020">
    <property type="term" value="C:membrane"/>
    <property type="evidence" value="ECO:0007669"/>
    <property type="project" value="UniProtKB-SubCell"/>
</dbReference>
<evidence type="ECO:0000256" key="2">
    <source>
        <dbReference type="ARBA" id="ARBA00010992"/>
    </source>
</evidence>
<feature type="transmembrane region" description="Helical" evidence="10">
    <location>
        <begin position="165"/>
        <end position="188"/>
    </location>
</feature>
<organism evidence="12 13">
    <name type="scientific">Urochloa decumbens</name>
    <dbReference type="NCBI Taxonomy" id="240449"/>
    <lineage>
        <taxon>Eukaryota</taxon>
        <taxon>Viridiplantae</taxon>
        <taxon>Streptophyta</taxon>
        <taxon>Embryophyta</taxon>
        <taxon>Tracheophyta</taxon>
        <taxon>Spermatophyta</taxon>
        <taxon>Magnoliopsida</taxon>
        <taxon>Liliopsida</taxon>
        <taxon>Poales</taxon>
        <taxon>Poaceae</taxon>
        <taxon>PACMAD clade</taxon>
        <taxon>Panicoideae</taxon>
        <taxon>Panicodae</taxon>
        <taxon>Paniceae</taxon>
        <taxon>Melinidinae</taxon>
        <taxon>Urochloa</taxon>
    </lineage>
</organism>
<feature type="transmembrane region" description="Helical" evidence="10">
    <location>
        <begin position="447"/>
        <end position="469"/>
    </location>
</feature>
<dbReference type="InterPro" id="IPR020846">
    <property type="entry name" value="MFS_dom"/>
</dbReference>
<dbReference type="InterPro" id="IPR045262">
    <property type="entry name" value="STP/PLT_plant"/>
</dbReference>
<dbReference type="PRINTS" id="PR00171">
    <property type="entry name" value="SUGRTRNSPORT"/>
</dbReference>
<feature type="transmembrane region" description="Helical" evidence="10">
    <location>
        <begin position="132"/>
        <end position="153"/>
    </location>
</feature>
<feature type="transmembrane region" description="Helical" evidence="10">
    <location>
        <begin position="355"/>
        <end position="375"/>
    </location>
</feature>
<evidence type="ECO:0000256" key="4">
    <source>
        <dbReference type="ARBA" id="ARBA00022597"/>
    </source>
</evidence>
<dbReference type="PROSITE" id="PS00216">
    <property type="entry name" value="SUGAR_TRANSPORT_1"/>
    <property type="match status" value="1"/>
</dbReference>
<dbReference type="Proteomes" id="UP001497457">
    <property type="component" value="Chromosome 21rd"/>
</dbReference>
<dbReference type="PANTHER" id="PTHR23500">
    <property type="entry name" value="SOLUTE CARRIER FAMILY 2, FACILITATED GLUCOSE TRANSPORTER"/>
    <property type="match status" value="1"/>
</dbReference>
<dbReference type="InterPro" id="IPR005829">
    <property type="entry name" value="Sugar_transporter_CS"/>
</dbReference>
<dbReference type="PANTHER" id="PTHR23500:SF463">
    <property type="entry name" value="MAJOR FACILITATOR SUPERFAMILY (MFS) PROFILE DOMAIN-CONTAINING PROTEIN"/>
    <property type="match status" value="1"/>
</dbReference>
<evidence type="ECO:0000313" key="12">
    <source>
        <dbReference type="EMBL" id="CAL4979271.1"/>
    </source>
</evidence>
<accession>A0ABC9AMY9</accession>
<evidence type="ECO:0000256" key="3">
    <source>
        <dbReference type="ARBA" id="ARBA00022448"/>
    </source>
</evidence>
<dbReference type="NCBIfam" id="TIGR00879">
    <property type="entry name" value="SP"/>
    <property type="match status" value="1"/>
</dbReference>
<evidence type="ECO:0000256" key="6">
    <source>
        <dbReference type="ARBA" id="ARBA00022847"/>
    </source>
</evidence>
<feature type="transmembrane region" description="Helical" evidence="10">
    <location>
        <begin position="79"/>
        <end position="99"/>
    </location>
</feature>
<dbReference type="InterPro" id="IPR005828">
    <property type="entry name" value="MFS_sugar_transport-like"/>
</dbReference>
<dbReference type="FunFam" id="1.20.1250.20:FF:000025">
    <property type="entry name" value="probable polyol transporter 4"/>
    <property type="match status" value="1"/>
</dbReference>
<keyword evidence="4" id="KW-0762">Sugar transport</keyword>
<keyword evidence="3 9" id="KW-0813">Transport</keyword>
<dbReference type="InterPro" id="IPR036259">
    <property type="entry name" value="MFS_trans_sf"/>
</dbReference>
<dbReference type="Pfam" id="PF00083">
    <property type="entry name" value="Sugar_tr"/>
    <property type="match status" value="1"/>
</dbReference>
<comment type="similarity">
    <text evidence="2 9">Belongs to the major facilitator superfamily. Sugar transporter (TC 2.A.1.1) family.</text>
</comment>
<proteinExistence type="inferred from homology"/>
<keyword evidence="13" id="KW-1185">Reference proteome</keyword>
<dbReference type="EMBL" id="OZ075131">
    <property type="protein sequence ID" value="CAL4979271.1"/>
    <property type="molecule type" value="Genomic_DNA"/>
</dbReference>
<sequence>MGTTEQHHGAADIDIAAPLLPSPAMEPAQEPPRQNMFAFVCATLASMTTILMGYNLALMSGAELFMREDLGLTDEQVEVLSGSMNLFMLASILAAGWAADAIGRRGTIVLANAFLMAGVLAMSLGGTYPTLLAARFVTSVGVGFAVVVAPVYAAEIAPASARGMLSSLPEIFVNAGILLSYISNYAFAGLPLRLGWRAMFAAGVAPPVLLAAGVVLAMPESPRWLAMRGRDAEAEAVLSRTSGSPAEAGHRLREIKDAVAAEASGDKAAGVGRDQLSRPSSSIIRRILTDVIALQFFHQASGIDIIVLYSPLVFKKAGISSNTSVLAATVAVGAVKTGFILVATLFSDRVGRRPLLLASTAGMAVALTSLAITLLCAGGVTTVAACVASLLAYVAAFSVGLGPLMQAYSAEILPLRLRARGTSIGMAVNRLTCGVLSMTFISLADYISMAGCFFLYAGAATAACVFVYLRLPETRGRSLEDMVQLFSM</sequence>
<feature type="transmembrane region" description="Helical" evidence="10">
    <location>
        <begin position="37"/>
        <end position="59"/>
    </location>
</feature>